<keyword evidence="2" id="KW-1185">Reference proteome</keyword>
<organism evidence="1 2">
    <name type="scientific">Lactuca sativa</name>
    <name type="common">Garden lettuce</name>
    <dbReference type="NCBI Taxonomy" id="4236"/>
    <lineage>
        <taxon>Eukaryota</taxon>
        <taxon>Viridiplantae</taxon>
        <taxon>Streptophyta</taxon>
        <taxon>Embryophyta</taxon>
        <taxon>Tracheophyta</taxon>
        <taxon>Spermatophyta</taxon>
        <taxon>Magnoliopsida</taxon>
        <taxon>eudicotyledons</taxon>
        <taxon>Gunneridae</taxon>
        <taxon>Pentapetalae</taxon>
        <taxon>asterids</taxon>
        <taxon>campanulids</taxon>
        <taxon>Asterales</taxon>
        <taxon>Asteraceae</taxon>
        <taxon>Cichorioideae</taxon>
        <taxon>Cichorieae</taxon>
        <taxon>Lactucinae</taxon>
        <taxon>Lactuca</taxon>
    </lineage>
</organism>
<accession>A0A9R1VIZ1</accession>
<gene>
    <name evidence="1" type="ORF">LSAT_V11C500294910</name>
</gene>
<comment type="caution">
    <text evidence="1">The sequence shown here is derived from an EMBL/GenBank/DDBJ whole genome shotgun (WGS) entry which is preliminary data.</text>
</comment>
<dbReference type="EMBL" id="NBSK02000005">
    <property type="protein sequence ID" value="KAJ0207080.1"/>
    <property type="molecule type" value="Genomic_DNA"/>
</dbReference>
<dbReference type="AlphaFoldDB" id="A0A9R1VIZ1"/>
<protein>
    <submittedName>
        <fullName evidence="1">Uncharacterized protein</fullName>
    </submittedName>
</protein>
<name>A0A9R1VIZ1_LACSA</name>
<evidence type="ECO:0000313" key="1">
    <source>
        <dbReference type="EMBL" id="KAJ0207080.1"/>
    </source>
</evidence>
<dbReference type="Proteomes" id="UP000235145">
    <property type="component" value="Unassembled WGS sequence"/>
</dbReference>
<reference evidence="1 2" key="1">
    <citation type="journal article" date="2017" name="Nat. Commun.">
        <title>Genome assembly with in vitro proximity ligation data and whole-genome triplication in lettuce.</title>
        <authorList>
            <person name="Reyes-Chin-Wo S."/>
            <person name="Wang Z."/>
            <person name="Yang X."/>
            <person name="Kozik A."/>
            <person name="Arikit S."/>
            <person name="Song C."/>
            <person name="Xia L."/>
            <person name="Froenicke L."/>
            <person name="Lavelle D.O."/>
            <person name="Truco M.J."/>
            <person name="Xia R."/>
            <person name="Zhu S."/>
            <person name="Xu C."/>
            <person name="Xu H."/>
            <person name="Xu X."/>
            <person name="Cox K."/>
            <person name="Korf I."/>
            <person name="Meyers B.C."/>
            <person name="Michelmore R.W."/>
        </authorList>
    </citation>
    <scope>NUCLEOTIDE SEQUENCE [LARGE SCALE GENOMIC DNA]</scope>
    <source>
        <strain evidence="2">cv. Salinas</strain>
        <tissue evidence="1">Seedlings</tissue>
    </source>
</reference>
<evidence type="ECO:0000313" key="2">
    <source>
        <dbReference type="Proteomes" id="UP000235145"/>
    </source>
</evidence>
<sequence length="84" mass="10170">MEQDHISKYQQWRLQVNLNKTIIRFNVHMVFKLISLESFDHDYNDFAIIQEDVSYLNIRTVGVVWICFFKVIMATYESKFSFLL</sequence>
<proteinExistence type="predicted"/>